<gene>
    <name evidence="2" type="ORF">GA0074704_2487</name>
</gene>
<proteinExistence type="predicted"/>
<dbReference type="InterPro" id="IPR016024">
    <property type="entry name" value="ARM-type_fold"/>
</dbReference>
<sequence>MNDSRPAVDWETLQGPYGPASDVPQLLQTLRSEDPSARIEAEEQLEDHVQHQGLVHEPAAFVAPYLIDLLADQEAPDRLVAYRLLQTTIDCVELYESLMPASDVPSLDDLAQQRSDFWLSRSTEWRRHGGPQSVVTSPCHAAAYAAVRAGVPVYLRVLQEPDRNLRLGMANLLTSFPQEWPAVAPVLAERLSVETDRAVVAKMCLVAGLAGRPSDGAIVDALQAWRGNSDRLLHRAALIGLVGTLPAPDTSLLTDLSDCLMEPVEDCDSDAGVMANATASALGGRSPNSVPQLAGLLLERMRVPDPRRHDFLALRLLLGLTFPDGPLPDGAVLDDLSPRQQEVVRVVVDARLLRQGAMMPRTIGECNLPHTEEGLTAWCAGQPHEARRVHGV</sequence>
<dbReference type="Gene3D" id="1.25.10.10">
    <property type="entry name" value="Leucine-rich Repeat Variant"/>
    <property type="match status" value="1"/>
</dbReference>
<evidence type="ECO:0000313" key="3">
    <source>
        <dbReference type="Proteomes" id="UP000198210"/>
    </source>
</evidence>
<dbReference type="SUPFAM" id="SSF48371">
    <property type="entry name" value="ARM repeat"/>
    <property type="match status" value="1"/>
</dbReference>
<dbReference type="AlphaFoldDB" id="A0A1C5HWT6"/>
<evidence type="ECO:0000313" key="2">
    <source>
        <dbReference type="EMBL" id="SCG50388.1"/>
    </source>
</evidence>
<dbReference type="Proteomes" id="UP000198210">
    <property type="component" value="Chromosome I"/>
</dbReference>
<organism evidence="2 3">
    <name type="scientific">Micromonospora siamensis</name>
    <dbReference type="NCBI Taxonomy" id="299152"/>
    <lineage>
        <taxon>Bacteria</taxon>
        <taxon>Bacillati</taxon>
        <taxon>Actinomycetota</taxon>
        <taxon>Actinomycetes</taxon>
        <taxon>Micromonosporales</taxon>
        <taxon>Micromonosporaceae</taxon>
        <taxon>Micromonospora</taxon>
    </lineage>
</organism>
<accession>A0A1C5HWT6</accession>
<dbReference type="InterPro" id="IPR011989">
    <property type="entry name" value="ARM-like"/>
</dbReference>
<keyword evidence="3" id="KW-1185">Reference proteome</keyword>
<protein>
    <recommendedName>
        <fullName evidence="4">HEAT repeat-containing protein</fullName>
    </recommendedName>
</protein>
<evidence type="ECO:0008006" key="4">
    <source>
        <dbReference type="Google" id="ProtNLM"/>
    </source>
</evidence>
<dbReference type="EMBL" id="LT607751">
    <property type="protein sequence ID" value="SCG50388.1"/>
    <property type="molecule type" value="Genomic_DNA"/>
</dbReference>
<evidence type="ECO:0000256" key="1">
    <source>
        <dbReference type="SAM" id="MobiDB-lite"/>
    </source>
</evidence>
<feature type="region of interest" description="Disordered" evidence="1">
    <location>
        <begin position="1"/>
        <end position="22"/>
    </location>
</feature>
<name>A0A1C5HWT6_9ACTN</name>
<reference evidence="2 3" key="1">
    <citation type="submission" date="2016-06" db="EMBL/GenBank/DDBJ databases">
        <authorList>
            <person name="Kjaerup R.B."/>
            <person name="Dalgaard T.S."/>
            <person name="Juul-Madsen H.R."/>
        </authorList>
    </citation>
    <scope>NUCLEOTIDE SEQUENCE [LARGE SCALE GENOMIC DNA]</scope>
    <source>
        <strain evidence="2 3">DSM 45097</strain>
    </source>
</reference>